<name>A0AC58SS81_TOBAC</name>
<sequence length="321" mass="37716">MASVKALYACFQMFSRVSGLEANVEKSSVYFGGVNQQLQLDILDHLGFLKGELPIRYLGVPLSTKRLSLAQCRRQLIKSVLFSIQTFWSQIFTLPKKLIQLVESVCKRFLWTGGVDNSKRALNAWDKVCIPKVAGGLNIMDIQAWNKVAIRKLLWNVCTKKDKLWVKWIHYYYGRRTTLWMSQPKQASWIVQKILKAGKYLEEVGLQEKEFILIRTFSIQRMYRKLRGEFPKCSWRRLICNNYGAPRWVFILYLNLQGRFQTGDRIAKWSQIEDLTCPLCAREPEKAEHLFFKCEMTSQLWERLLEWQGIKKRAQGWSEEV</sequence>
<accession>A0AC58SS81</accession>
<proteinExistence type="predicted"/>
<protein>
    <submittedName>
        <fullName evidence="2">Uncharacterized protein LOC142169812</fullName>
    </submittedName>
</protein>
<evidence type="ECO:0000313" key="2">
    <source>
        <dbReference type="RefSeq" id="XP_075087833.1"/>
    </source>
</evidence>
<dbReference type="Proteomes" id="UP000790787">
    <property type="component" value="Chromosome 15"/>
</dbReference>
<evidence type="ECO:0000313" key="1">
    <source>
        <dbReference type="Proteomes" id="UP000790787"/>
    </source>
</evidence>
<dbReference type="RefSeq" id="XP_075087833.1">
    <property type="nucleotide sequence ID" value="XM_075231732.1"/>
</dbReference>
<organism evidence="1 2">
    <name type="scientific">Nicotiana tabacum</name>
    <name type="common">Common tobacco</name>
    <dbReference type="NCBI Taxonomy" id="4097"/>
    <lineage>
        <taxon>Eukaryota</taxon>
        <taxon>Viridiplantae</taxon>
        <taxon>Streptophyta</taxon>
        <taxon>Embryophyta</taxon>
        <taxon>Tracheophyta</taxon>
        <taxon>Spermatophyta</taxon>
        <taxon>Magnoliopsida</taxon>
        <taxon>eudicotyledons</taxon>
        <taxon>Gunneridae</taxon>
        <taxon>Pentapetalae</taxon>
        <taxon>asterids</taxon>
        <taxon>lamiids</taxon>
        <taxon>Solanales</taxon>
        <taxon>Solanaceae</taxon>
        <taxon>Nicotianoideae</taxon>
        <taxon>Nicotianeae</taxon>
        <taxon>Nicotiana</taxon>
    </lineage>
</organism>
<gene>
    <name evidence="2" type="primary">LOC142169812</name>
</gene>
<reference evidence="2" key="2">
    <citation type="submission" date="2025-08" db="UniProtKB">
        <authorList>
            <consortium name="RefSeq"/>
        </authorList>
    </citation>
    <scope>IDENTIFICATION</scope>
    <source>
        <tissue evidence="2">Leaf</tissue>
    </source>
</reference>
<reference evidence="1" key="1">
    <citation type="journal article" date="2014" name="Nat. Commun.">
        <title>The tobacco genome sequence and its comparison with those of tomato and potato.</title>
        <authorList>
            <person name="Sierro N."/>
            <person name="Battey J.N."/>
            <person name="Ouadi S."/>
            <person name="Bakaher N."/>
            <person name="Bovet L."/>
            <person name="Willig A."/>
            <person name="Goepfert S."/>
            <person name="Peitsch M.C."/>
            <person name="Ivanov N.V."/>
        </authorList>
    </citation>
    <scope>NUCLEOTIDE SEQUENCE [LARGE SCALE GENOMIC DNA]</scope>
</reference>
<keyword evidence="1" id="KW-1185">Reference proteome</keyword>